<keyword evidence="1" id="KW-1133">Transmembrane helix</keyword>
<dbReference type="STRING" id="229203.SAMN05444338_10896"/>
<proteinExistence type="predicted"/>
<dbReference type="CDD" id="cd06577">
    <property type="entry name" value="PASTA_pknB"/>
    <property type="match status" value="2"/>
</dbReference>
<evidence type="ECO:0000313" key="3">
    <source>
        <dbReference type="EMBL" id="SDX23681.1"/>
    </source>
</evidence>
<dbReference type="SUPFAM" id="SSF54184">
    <property type="entry name" value="Penicillin-binding protein 2x (pbp-2x), c-terminal domain"/>
    <property type="match status" value="1"/>
</dbReference>
<dbReference type="PROSITE" id="PS51178">
    <property type="entry name" value="PASTA"/>
    <property type="match status" value="2"/>
</dbReference>
<protein>
    <submittedName>
        <fullName evidence="3">PASTA domain-containing protein</fullName>
    </submittedName>
</protein>
<dbReference type="Proteomes" id="UP000198569">
    <property type="component" value="Unassembled WGS sequence"/>
</dbReference>
<accession>A0A1H3A2P8</accession>
<keyword evidence="1" id="KW-0812">Transmembrane</keyword>
<evidence type="ECO:0000256" key="1">
    <source>
        <dbReference type="SAM" id="Phobius"/>
    </source>
</evidence>
<evidence type="ECO:0000313" key="4">
    <source>
        <dbReference type="Proteomes" id="UP000198569"/>
    </source>
</evidence>
<reference evidence="4" key="1">
    <citation type="submission" date="2016-10" db="EMBL/GenBank/DDBJ databases">
        <authorList>
            <person name="Varghese N."/>
            <person name="Submissions S."/>
        </authorList>
    </citation>
    <scope>NUCLEOTIDE SEQUENCE [LARGE SCALE GENOMIC DNA]</scope>
    <source>
        <strain evidence="4">DSM 15718</strain>
    </source>
</reference>
<feature type="transmembrane region" description="Helical" evidence="1">
    <location>
        <begin position="20"/>
        <end position="42"/>
    </location>
</feature>
<organism evidence="3 4">
    <name type="scientific">Flavobacterium degerlachei</name>
    <dbReference type="NCBI Taxonomy" id="229203"/>
    <lineage>
        <taxon>Bacteria</taxon>
        <taxon>Pseudomonadati</taxon>
        <taxon>Bacteroidota</taxon>
        <taxon>Flavobacteriia</taxon>
        <taxon>Flavobacteriales</taxon>
        <taxon>Flavobacteriaceae</taxon>
        <taxon>Flavobacterium</taxon>
    </lineage>
</organism>
<dbReference type="Gene3D" id="3.30.10.20">
    <property type="match status" value="2"/>
</dbReference>
<evidence type="ECO:0000259" key="2">
    <source>
        <dbReference type="PROSITE" id="PS51178"/>
    </source>
</evidence>
<dbReference type="SMART" id="SM00740">
    <property type="entry name" value="PASTA"/>
    <property type="match status" value="2"/>
</dbReference>
<gene>
    <name evidence="3" type="ORF">SAMN05444338_10896</name>
</gene>
<dbReference type="AlphaFoldDB" id="A0A1H3A2P8"/>
<keyword evidence="1" id="KW-0472">Membrane</keyword>
<dbReference type="EMBL" id="FNMV01000008">
    <property type="protein sequence ID" value="SDX23681.1"/>
    <property type="molecule type" value="Genomic_DNA"/>
</dbReference>
<feature type="domain" description="PASTA" evidence="2">
    <location>
        <begin position="118"/>
        <end position="188"/>
    </location>
</feature>
<name>A0A1H3A2P8_9FLAO</name>
<dbReference type="Pfam" id="PF03793">
    <property type="entry name" value="PASTA"/>
    <property type="match status" value="2"/>
</dbReference>
<sequence>MSNYKIKFMSLRKYLTSRVFLIQVFLAVLIIAVLGYLFMHWLTFTTDHGNEITVPNLSKLTEEQVEEKLDDLDLSYVILDSVDYKSDFPKYSVVQQNPLPGEKVKVGRKVYIKINSSGFSSVKIPELVGKTYREAAPTLRALGLEEGTITYVPNLGKDMVLEMRYKGRNMKAGDKVLKASKIDLVLGDGKMSYEEEVRTDSIAYPTEEMPDEQ</sequence>
<dbReference type="InterPro" id="IPR005543">
    <property type="entry name" value="PASTA_dom"/>
</dbReference>
<keyword evidence="4" id="KW-1185">Reference proteome</keyword>
<feature type="domain" description="PASTA" evidence="2">
    <location>
        <begin position="49"/>
        <end position="116"/>
    </location>
</feature>